<protein>
    <recommendedName>
        <fullName evidence="1">N-acetyltransferase domain-containing protein</fullName>
    </recommendedName>
</protein>
<dbReference type="Pfam" id="PF07045">
    <property type="entry name" value="DUF1330"/>
    <property type="match status" value="1"/>
</dbReference>
<dbReference type="Proteomes" id="UP000192343">
    <property type="component" value="Unassembled WGS sequence"/>
</dbReference>
<sequence>MSAVYFLAQIRITDSNLYQKYLDKCDDIFSRCNGKYLAVDSAPEILEGNWKYSKSVLIEFPNREDFKEWYYSDDYQEILKYRLSGAACDTILVFGKEQKPGNKILIRTERLTIKPITLADASAMFEYRTKEEIFLFQTFKPGTLHEIEDFIRNSTTGFNEEGRWFQLGIFHNSTMIGDIGIHFIGPENSQCEIGYTIHPVYQKKGYGKESVIGVVNYLFKVLQKHRITASTDPQNTASIALLESLGFRKEGLFKRSLLIDGNWEDDLIYAILAEEWEYQVN</sequence>
<reference evidence="2 3" key="1">
    <citation type="submission" date="2017-03" db="EMBL/GenBank/DDBJ databases">
        <title>Draft Genome sequence of Marispirochaeta sp. strain JC444.</title>
        <authorList>
            <person name="Shivani Y."/>
            <person name="Subhash Y."/>
            <person name="Sasikala C."/>
            <person name="Ramana C."/>
        </authorList>
    </citation>
    <scope>NUCLEOTIDE SEQUENCE [LARGE SCALE GENOMIC DNA]</scope>
    <source>
        <strain evidence="2 3">JC444</strain>
    </source>
</reference>
<dbReference type="PANTHER" id="PTHR43792:SF1">
    <property type="entry name" value="N-ACETYLTRANSFERASE DOMAIN-CONTAINING PROTEIN"/>
    <property type="match status" value="1"/>
</dbReference>
<dbReference type="EMBL" id="MWQY01000018">
    <property type="protein sequence ID" value="ORC32998.1"/>
    <property type="molecule type" value="Genomic_DNA"/>
</dbReference>
<dbReference type="Pfam" id="PF13302">
    <property type="entry name" value="Acetyltransf_3"/>
    <property type="match status" value="1"/>
</dbReference>
<dbReference type="InterPro" id="IPR051531">
    <property type="entry name" value="N-acetyltransferase"/>
</dbReference>
<keyword evidence="3" id="KW-1185">Reference proteome</keyword>
<dbReference type="PROSITE" id="PS51186">
    <property type="entry name" value="GNAT"/>
    <property type="match status" value="1"/>
</dbReference>
<dbReference type="Gene3D" id="3.40.630.30">
    <property type="match status" value="1"/>
</dbReference>
<evidence type="ECO:0000313" key="2">
    <source>
        <dbReference type="EMBL" id="ORC32998.1"/>
    </source>
</evidence>
<gene>
    <name evidence="2" type="ORF">B4O97_15220</name>
</gene>
<dbReference type="PANTHER" id="PTHR43792">
    <property type="entry name" value="GNAT FAMILY, PUTATIVE (AFU_ORTHOLOGUE AFUA_3G00765)-RELATED-RELATED"/>
    <property type="match status" value="1"/>
</dbReference>
<evidence type="ECO:0000313" key="3">
    <source>
        <dbReference type="Proteomes" id="UP000192343"/>
    </source>
</evidence>
<proteinExistence type="predicted"/>
<organism evidence="2 3">
    <name type="scientific">Marispirochaeta aestuarii</name>
    <dbReference type="NCBI Taxonomy" id="1963862"/>
    <lineage>
        <taxon>Bacteria</taxon>
        <taxon>Pseudomonadati</taxon>
        <taxon>Spirochaetota</taxon>
        <taxon>Spirochaetia</taxon>
        <taxon>Spirochaetales</taxon>
        <taxon>Spirochaetaceae</taxon>
        <taxon>Marispirochaeta</taxon>
    </lineage>
</organism>
<dbReference type="InterPro" id="IPR016181">
    <property type="entry name" value="Acyl_CoA_acyltransferase"/>
</dbReference>
<accession>A0A1Y1RV52</accession>
<dbReference type="STRING" id="1963862.B4O97_15220"/>
<feature type="domain" description="N-acetyltransferase" evidence="1">
    <location>
        <begin position="111"/>
        <end position="274"/>
    </location>
</feature>
<dbReference type="SUPFAM" id="SSF55729">
    <property type="entry name" value="Acyl-CoA N-acyltransferases (Nat)"/>
    <property type="match status" value="1"/>
</dbReference>
<dbReference type="InterPro" id="IPR010753">
    <property type="entry name" value="DUF1330"/>
</dbReference>
<dbReference type="InterPro" id="IPR000182">
    <property type="entry name" value="GNAT_dom"/>
</dbReference>
<dbReference type="InterPro" id="IPR011008">
    <property type="entry name" value="Dimeric_a/b-barrel"/>
</dbReference>
<dbReference type="RefSeq" id="WP_083052120.1">
    <property type="nucleotide sequence ID" value="NZ_MWQY01000018.1"/>
</dbReference>
<dbReference type="SUPFAM" id="SSF54909">
    <property type="entry name" value="Dimeric alpha+beta barrel"/>
    <property type="match status" value="1"/>
</dbReference>
<evidence type="ECO:0000259" key="1">
    <source>
        <dbReference type="PROSITE" id="PS51186"/>
    </source>
</evidence>
<comment type="caution">
    <text evidence="2">The sequence shown here is derived from an EMBL/GenBank/DDBJ whole genome shotgun (WGS) entry which is preliminary data.</text>
</comment>
<dbReference type="GO" id="GO:0016747">
    <property type="term" value="F:acyltransferase activity, transferring groups other than amino-acyl groups"/>
    <property type="evidence" value="ECO:0007669"/>
    <property type="project" value="InterPro"/>
</dbReference>
<dbReference type="OrthoDB" id="371323at2"/>
<dbReference type="Gene3D" id="3.30.70.100">
    <property type="match status" value="1"/>
</dbReference>
<name>A0A1Y1RV52_9SPIO</name>
<dbReference type="AlphaFoldDB" id="A0A1Y1RV52"/>